<accession>A0A7R9LNT1</accession>
<evidence type="ECO:0000256" key="1">
    <source>
        <dbReference type="SAM" id="MobiDB-lite"/>
    </source>
</evidence>
<reference evidence="2" key="1">
    <citation type="submission" date="2020-11" db="EMBL/GenBank/DDBJ databases">
        <authorList>
            <person name="Tran Van P."/>
        </authorList>
    </citation>
    <scope>NUCLEOTIDE SEQUENCE</scope>
</reference>
<dbReference type="EMBL" id="OC916736">
    <property type="protein sequence ID" value="CAD7645099.1"/>
    <property type="molecule type" value="Genomic_DNA"/>
</dbReference>
<feature type="region of interest" description="Disordered" evidence="1">
    <location>
        <begin position="1"/>
        <end position="74"/>
    </location>
</feature>
<dbReference type="AlphaFoldDB" id="A0A7R9LNT1"/>
<evidence type="ECO:0000313" key="2">
    <source>
        <dbReference type="EMBL" id="CAD7645099.1"/>
    </source>
</evidence>
<protein>
    <submittedName>
        <fullName evidence="2">Uncharacterized protein</fullName>
    </submittedName>
</protein>
<proteinExistence type="predicted"/>
<dbReference type="Proteomes" id="UP000728032">
    <property type="component" value="Unassembled WGS sequence"/>
</dbReference>
<gene>
    <name evidence="2" type="ORF">ONB1V03_LOCUS5030</name>
</gene>
<dbReference type="EMBL" id="CAJPVJ010001911">
    <property type="protein sequence ID" value="CAG2165490.1"/>
    <property type="molecule type" value="Genomic_DNA"/>
</dbReference>
<name>A0A7R9LNT1_9ACAR</name>
<evidence type="ECO:0000313" key="3">
    <source>
        <dbReference type="Proteomes" id="UP000728032"/>
    </source>
</evidence>
<feature type="compositionally biased region" description="Basic and acidic residues" evidence="1">
    <location>
        <begin position="16"/>
        <end position="28"/>
    </location>
</feature>
<organism evidence="2">
    <name type="scientific">Oppiella nova</name>
    <dbReference type="NCBI Taxonomy" id="334625"/>
    <lineage>
        <taxon>Eukaryota</taxon>
        <taxon>Metazoa</taxon>
        <taxon>Ecdysozoa</taxon>
        <taxon>Arthropoda</taxon>
        <taxon>Chelicerata</taxon>
        <taxon>Arachnida</taxon>
        <taxon>Acari</taxon>
        <taxon>Acariformes</taxon>
        <taxon>Sarcoptiformes</taxon>
        <taxon>Oribatida</taxon>
        <taxon>Brachypylina</taxon>
        <taxon>Oppioidea</taxon>
        <taxon>Oppiidae</taxon>
        <taxon>Oppiella</taxon>
    </lineage>
</organism>
<sequence length="142" mass="16120">MSCQYSRQHLFDGNTDDTHDHKQTHDGHMAINPGKHHFGRSYALPDTSSPHHIHDHNEHMGHQHRHHSSTSEQHLFDGNTDDTHDHKHTHDGHMAINPGKHHFGRSYALPDTASPHHTHDHNNAYGTPAPTPFIDIRVSISP</sequence>
<keyword evidence="3" id="KW-1185">Reference proteome</keyword>